<protein>
    <submittedName>
        <fullName evidence="3">PadR family transcriptional regulator</fullName>
    </submittedName>
</protein>
<evidence type="ECO:0000313" key="5">
    <source>
        <dbReference type="EMBL" id="RHF00475.1"/>
    </source>
</evidence>
<dbReference type="OrthoDB" id="9808017at2"/>
<evidence type="ECO:0000313" key="8">
    <source>
        <dbReference type="Proteomes" id="UP000283738"/>
    </source>
</evidence>
<dbReference type="Proteomes" id="UP000049828">
    <property type="component" value="Unassembled WGS sequence"/>
</dbReference>
<reference evidence="2" key="2">
    <citation type="submission" date="2015-05" db="EMBL/GenBank/DDBJ databases">
        <authorList>
            <person name="Wang D.B."/>
            <person name="Wang M."/>
        </authorList>
    </citation>
    <scope>NUCLEOTIDE SEQUENCE [LARGE SCALE GENOMIC DNA]</scope>
    <source>
        <strain evidence="2">L1-83</strain>
    </source>
</reference>
<dbReference type="InterPro" id="IPR036388">
    <property type="entry name" value="WH-like_DNA-bd_sf"/>
</dbReference>
<dbReference type="Proteomes" id="UP000283492">
    <property type="component" value="Unassembled WGS sequence"/>
</dbReference>
<gene>
    <name evidence="5" type="ORF">DW707_00945</name>
    <name evidence="4" type="ORF">DW914_05610</name>
    <name evidence="3" type="ORF">DWY96_01405</name>
    <name evidence="2" type="ORF">RIL183_25521</name>
</gene>
<dbReference type="InterPro" id="IPR005149">
    <property type="entry name" value="Tscrpt_reg_PadR_N"/>
</dbReference>
<dbReference type="RefSeq" id="WP_015534245.1">
    <property type="nucleotide sequence ID" value="NZ_CABJFX010000006.1"/>
</dbReference>
<reference evidence="6" key="1">
    <citation type="submission" date="2015-05" db="EMBL/GenBank/DDBJ databases">
        <authorList>
            <consortium name="Pathogen Informatics"/>
        </authorList>
    </citation>
    <scope>NUCLEOTIDE SEQUENCE [LARGE SCALE GENOMIC DNA]</scope>
    <source>
        <strain evidence="6">L1-83</strain>
    </source>
</reference>
<evidence type="ECO:0000259" key="1">
    <source>
        <dbReference type="Pfam" id="PF03551"/>
    </source>
</evidence>
<evidence type="ECO:0000313" key="9">
    <source>
        <dbReference type="Proteomes" id="UP000286271"/>
    </source>
</evidence>
<organism evidence="2 6">
    <name type="scientific">Roseburia inulinivorans</name>
    <dbReference type="NCBI Taxonomy" id="360807"/>
    <lineage>
        <taxon>Bacteria</taxon>
        <taxon>Bacillati</taxon>
        <taxon>Bacillota</taxon>
        <taxon>Clostridia</taxon>
        <taxon>Lachnospirales</taxon>
        <taxon>Lachnospiraceae</taxon>
        <taxon>Roseburia</taxon>
    </lineage>
</organism>
<reference evidence="7 8" key="3">
    <citation type="submission" date="2018-08" db="EMBL/GenBank/DDBJ databases">
        <title>A genome reference for cultivated species of the human gut microbiota.</title>
        <authorList>
            <person name="Zou Y."/>
            <person name="Xue W."/>
            <person name="Luo G."/>
        </authorList>
    </citation>
    <scope>NUCLEOTIDE SEQUENCE [LARGE SCALE GENOMIC DNA]</scope>
    <source>
        <strain evidence="3 8">AF28-15</strain>
        <strain evidence="5 9">AM27-11</strain>
        <strain evidence="4 7">AM42-1AC</strain>
    </source>
</reference>
<feature type="domain" description="Transcription regulator PadR N-terminal" evidence="1">
    <location>
        <begin position="18"/>
        <end position="92"/>
    </location>
</feature>
<dbReference type="Proteomes" id="UP000286271">
    <property type="component" value="Unassembled WGS sequence"/>
</dbReference>
<dbReference type="Pfam" id="PF03551">
    <property type="entry name" value="PadR"/>
    <property type="match status" value="1"/>
</dbReference>
<evidence type="ECO:0000313" key="2">
    <source>
        <dbReference type="EMBL" id="CRL39649.1"/>
    </source>
</evidence>
<evidence type="ECO:0000313" key="6">
    <source>
        <dbReference type="Proteomes" id="UP000049828"/>
    </source>
</evidence>
<dbReference type="SUPFAM" id="SSF46785">
    <property type="entry name" value="Winged helix' DNA-binding domain"/>
    <property type="match status" value="1"/>
</dbReference>
<accession>A0A0M6WRB1</accession>
<dbReference type="InterPro" id="IPR052509">
    <property type="entry name" value="Metal_resp_DNA-bind_regulator"/>
</dbReference>
<dbReference type="PANTHER" id="PTHR33169:SF14">
    <property type="entry name" value="TRANSCRIPTIONAL REGULATOR RV3488"/>
    <property type="match status" value="1"/>
</dbReference>
<evidence type="ECO:0000313" key="7">
    <source>
        <dbReference type="Proteomes" id="UP000283492"/>
    </source>
</evidence>
<dbReference type="EMBL" id="QSKW01000001">
    <property type="protein sequence ID" value="RHF00475.1"/>
    <property type="molecule type" value="Genomic_DNA"/>
</dbReference>
<keyword evidence="6" id="KW-1185">Reference proteome</keyword>
<dbReference type="EMBL" id="QSFX01000006">
    <property type="protein sequence ID" value="RHA90301.1"/>
    <property type="molecule type" value="Genomic_DNA"/>
</dbReference>
<dbReference type="Proteomes" id="UP000283738">
    <property type="component" value="Unassembled WGS sequence"/>
</dbReference>
<dbReference type="AlphaFoldDB" id="A0A0M6WRB1"/>
<dbReference type="EMBL" id="QRTF01000001">
    <property type="protein sequence ID" value="RGQ55992.1"/>
    <property type="molecule type" value="Genomic_DNA"/>
</dbReference>
<sequence>MNNKYVQQFKKGSLEMILLCLIGRKETYGYEIITELNNSASVLGYAKEGTIYPILYRLQEAELIKCRLAPAAANGGSKKYYSLTDKGRNVLDELILFWSSYENCVNGFIESYQQARVSK</sequence>
<dbReference type="EMBL" id="CVRS01000078">
    <property type="protein sequence ID" value="CRL39649.1"/>
    <property type="molecule type" value="Genomic_DNA"/>
</dbReference>
<name>A0A0M6WRB1_9FIRM</name>
<proteinExistence type="predicted"/>
<dbReference type="Gene3D" id="1.10.10.10">
    <property type="entry name" value="Winged helix-like DNA-binding domain superfamily/Winged helix DNA-binding domain"/>
    <property type="match status" value="1"/>
</dbReference>
<dbReference type="PANTHER" id="PTHR33169">
    <property type="entry name" value="PADR-FAMILY TRANSCRIPTIONAL REGULATOR"/>
    <property type="match status" value="1"/>
</dbReference>
<evidence type="ECO:0000313" key="4">
    <source>
        <dbReference type="EMBL" id="RHA90301.1"/>
    </source>
</evidence>
<evidence type="ECO:0000313" key="3">
    <source>
        <dbReference type="EMBL" id="RGQ55992.1"/>
    </source>
</evidence>
<dbReference type="InterPro" id="IPR036390">
    <property type="entry name" value="WH_DNA-bd_sf"/>
</dbReference>